<gene>
    <name evidence="1" type="ORF">BRAA08T34412Z</name>
</gene>
<reference evidence="1" key="1">
    <citation type="submission" date="2018-11" db="EMBL/GenBank/DDBJ databases">
        <authorList>
            <consortium name="Genoscope - CEA"/>
            <person name="William W."/>
        </authorList>
    </citation>
    <scope>NUCLEOTIDE SEQUENCE</scope>
</reference>
<organism evidence="1">
    <name type="scientific">Brassica campestris</name>
    <name type="common">Field mustard</name>
    <dbReference type="NCBI Taxonomy" id="3711"/>
    <lineage>
        <taxon>Eukaryota</taxon>
        <taxon>Viridiplantae</taxon>
        <taxon>Streptophyta</taxon>
        <taxon>Embryophyta</taxon>
        <taxon>Tracheophyta</taxon>
        <taxon>Spermatophyta</taxon>
        <taxon>Magnoliopsida</taxon>
        <taxon>eudicotyledons</taxon>
        <taxon>Gunneridae</taxon>
        <taxon>Pentapetalae</taxon>
        <taxon>rosids</taxon>
        <taxon>malvids</taxon>
        <taxon>Brassicales</taxon>
        <taxon>Brassicaceae</taxon>
        <taxon>Brassiceae</taxon>
        <taxon>Brassica</taxon>
    </lineage>
</organism>
<sequence>MLCSTPMLSTEVVVRLSQQRGELSTPRSSLPSPDCWNRFTWWRSKHQRELLVESTAC</sequence>
<proteinExistence type="predicted"/>
<dbReference type="EMBL" id="LR031575">
    <property type="protein sequence ID" value="VDD06166.1"/>
    <property type="molecule type" value="Genomic_DNA"/>
</dbReference>
<protein>
    <submittedName>
        <fullName evidence="1">Uncharacterized protein</fullName>
    </submittedName>
</protein>
<dbReference type="AlphaFoldDB" id="A0A3P6BTR1"/>
<evidence type="ECO:0000313" key="1">
    <source>
        <dbReference type="EMBL" id="VDD06166.1"/>
    </source>
</evidence>
<accession>A0A3P6BTR1</accession>
<name>A0A3P6BTR1_BRACM</name>